<feature type="domain" description="AntA/AntB antirepressor" evidence="1">
    <location>
        <begin position="35"/>
        <end position="101"/>
    </location>
</feature>
<protein>
    <recommendedName>
        <fullName evidence="1">AntA/AntB antirepressor domain-containing protein</fullName>
    </recommendedName>
</protein>
<dbReference type="EMBL" id="JAAMCP010000001">
    <property type="protein sequence ID" value="NTF35529.1"/>
    <property type="molecule type" value="Genomic_DNA"/>
</dbReference>
<evidence type="ECO:0000313" key="3">
    <source>
        <dbReference type="Proteomes" id="UP000822331"/>
    </source>
</evidence>
<evidence type="ECO:0000259" key="1">
    <source>
        <dbReference type="Pfam" id="PF08346"/>
    </source>
</evidence>
<reference evidence="2 3" key="1">
    <citation type="journal article" date="2020" name="Science">
        <title>Unexpected conservation and global transmission of agrobacterial virulence plasmids.</title>
        <authorList>
            <person name="Weisberg A.J."/>
            <person name="Davis E.W. 2nd"/>
            <person name="Tabima J."/>
            <person name="Belcher M.S."/>
            <person name="Miller M."/>
            <person name="Kuo C.H."/>
            <person name="Loper J.E."/>
            <person name="Grunwald N.J."/>
            <person name="Putnam M.L."/>
            <person name="Chang J.H."/>
        </authorList>
    </citation>
    <scope>NUCLEOTIDE SEQUENCE [LARGE SCALE GENOMIC DNA]</scope>
    <source>
        <strain evidence="2 3">A19/93</strain>
    </source>
</reference>
<evidence type="ECO:0000313" key="2">
    <source>
        <dbReference type="EMBL" id="NTF35529.1"/>
    </source>
</evidence>
<proteinExistence type="predicted"/>
<dbReference type="RefSeq" id="WP_174002979.1">
    <property type="nucleotide sequence ID" value="NZ_JAAMCP010000001.1"/>
</dbReference>
<dbReference type="Proteomes" id="UP000822331">
    <property type="component" value="Unassembled WGS sequence"/>
</dbReference>
<name>A0ABX2J2I7_9HYPH</name>
<keyword evidence="3" id="KW-1185">Reference proteome</keyword>
<dbReference type="InterPro" id="IPR013557">
    <property type="entry name" value="AntA/B_antirep"/>
</dbReference>
<sequence length="267" mass="30311">MDGLMNTTPPDGGKDELVFPIVSEKALGDHFAKTVDGRELHGFLQVDTDFKDWMPRRIAEYGFVEGKDFCSFLSESTGGRRRREYFVSIGMGKELGMVERNDRGRAIRKHFISIEEAATKSRPQTMAELVLQNAQVLVDLERRALEQDARINAVTSELAAVKQTHHILDKMPTECEGIERIRERMNKQYKLSAVVVDKIMRDSPYAPTMRALVRNPHQPEVANSGYSKKEVSAVFKRFVSECVQSAGVLHTHPYVEGRFRLVIKAEK</sequence>
<dbReference type="Pfam" id="PF08346">
    <property type="entry name" value="AntA"/>
    <property type="match status" value="1"/>
</dbReference>
<organism evidence="2 3">
    <name type="scientific">Agrobacterium rubi</name>
    <dbReference type="NCBI Taxonomy" id="28099"/>
    <lineage>
        <taxon>Bacteria</taxon>
        <taxon>Pseudomonadati</taxon>
        <taxon>Pseudomonadota</taxon>
        <taxon>Alphaproteobacteria</taxon>
        <taxon>Hyphomicrobiales</taxon>
        <taxon>Rhizobiaceae</taxon>
        <taxon>Rhizobium/Agrobacterium group</taxon>
        <taxon>Agrobacterium</taxon>
    </lineage>
</organism>
<accession>A0ABX2J2I7</accession>
<comment type="caution">
    <text evidence="2">The sequence shown here is derived from an EMBL/GenBank/DDBJ whole genome shotgun (WGS) entry which is preliminary data.</text>
</comment>
<gene>
    <name evidence="2" type="ORF">G6L72_02215</name>
</gene>